<dbReference type="Pfam" id="PF12796">
    <property type="entry name" value="Ank_2"/>
    <property type="match status" value="1"/>
</dbReference>
<dbReference type="Pfam" id="PF14608">
    <property type="entry name" value="zf-CCCH_2"/>
    <property type="match status" value="2"/>
</dbReference>
<reference evidence="6" key="1">
    <citation type="submission" date="2014-04" db="EMBL/GenBank/DDBJ databases">
        <title>Evolutionary Origins and Diversification of the Mycorrhizal Mutualists.</title>
        <authorList>
            <consortium name="DOE Joint Genome Institute"/>
            <consortium name="Mycorrhizal Genomics Consortium"/>
            <person name="Kohler A."/>
            <person name="Kuo A."/>
            <person name="Nagy L.G."/>
            <person name="Floudas D."/>
            <person name="Copeland A."/>
            <person name="Barry K.W."/>
            <person name="Cichocki N."/>
            <person name="Veneault-Fourrey C."/>
            <person name="LaButti K."/>
            <person name="Lindquist E.A."/>
            <person name="Lipzen A."/>
            <person name="Lundell T."/>
            <person name="Morin E."/>
            <person name="Murat C."/>
            <person name="Riley R."/>
            <person name="Ohm R."/>
            <person name="Sun H."/>
            <person name="Tunlid A."/>
            <person name="Henrissat B."/>
            <person name="Grigoriev I.V."/>
            <person name="Hibbett D.S."/>
            <person name="Martin F."/>
        </authorList>
    </citation>
    <scope>NUCLEOTIDE SEQUENCE [LARGE SCALE GENOMIC DNA]</scope>
    <source>
        <strain evidence="6">FD-334 SS-4</strain>
    </source>
</reference>
<dbReference type="Gene3D" id="1.25.40.20">
    <property type="entry name" value="Ankyrin repeat-containing domain"/>
    <property type="match status" value="1"/>
</dbReference>
<feature type="region of interest" description="Disordered" evidence="3">
    <location>
        <begin position="416"/>
        <end position="609"/>
    </location>
</feature>
<keyword evidence="6" id="KW-1185">Reference proteome</keyword>
<dbReference type="InterPro" id="IPR036770">
    <property type="entry name" value="Ankyrin_rpt-contain_sf"/>
</dbReference>
<name>A0A0D2MPF8_HYPSF</name>
<dbReference type="SMART" id="SM00248">
    <property type="entry name" value="ANK"/>
    <property type="match status" value="1"/>
</dbReference>
<dbReference type="STRING" id="945553.A0A0D2MPF8"/>
<keyword evidence="1" id="KW-0040">ANK repeat</keyword>
<feature type="domain" description="C3H1-type" evidence="4">
    <location>
        <begin position="391"/>
        <end position="418"/>
    </location>
</feature>
<feature type="region of interest" description="Disordered" evidence="3">
    <location>
        <begin position="350"/>
        <end position="395"/>
    </location>
</feature>
<evidence type="ECO:0000313" key="6">
    <source>
        <dbReference type="Proteomes" id="UP000054270"/>
    </source>
</evidence>
<dbReference type="OMA" id="RYGSSCM"/>
<feature type="domain" description="C3H1-type" evidence="4">
    <location>
        <begin position="166"/>
        <end position="190"/>
    </location>
</feature>
<evidence type="ECO:0000313" key="5">
    <source>
        <dbReference type="EMBL" id="KJA25813.1"/>
    </source>
</evidence>
<gene>
    <name evidence="5" type="ORF">HYPSUDRAFT_64539</name>
</gene>
<sequence>MVSPLWIACSQGDLNTALAALADPAVHDIELKDHTGVTPLIEAVRNGHVELVRALLEKGADPHNASTQGRADQYTSDPAILELLHGALARTAPSEMPSQSVYPAHGAEDPEKRFYGAPQPEAYTYYPTINPSLSTVNEAGAYYSPSQPAGDVSPNGSGNLPPPEVARLIPCRYFPACRYGAQCMFAHPQTPYFQGPLPPQYPPYEPMGNPYMPQYYQPPPSFQQPPSAHPMSPMSPPPVMHARTPSEVISPSMGHFSPNGAPPPPSAPYGHMSPPIYPHPGHAPMGMQPLPLPPLPPLHQHTPHPHSGPQPHPNLYNSAASPVPPFPIHQDAPGPYPMPPPPANINYPEPVNGVQPEGAPAENYNNNTNHPNHREGLNAHRRGGPRRPSFTSRKPPCLFFPSGRCKNGDDCRFPHILPENGAPIPHPVFPSSRPGPPRPRAQANGSNNNFPNLEAKMGNMSVRDDQPRQKNGAESSSRSHSSDAGNRPKFQQGGKHPAVGANGHPNKKAQASRSQQRVPNADEFPVLAGSVTPPIRTPAVNGFAGNGSVPNGPTAAQVLQAPPPRKDSKESSTRGTTPDPGRGNSSKEVKTDSDAVASEAPVLIPAPQEPAVVNTVNKLPPMSFAAAATSGAADVSKEVSVSA</sequence>
<dbReference type="GO" id="GO:0008270">
    <property type="term" value="F:zinc ion binding"/>
    <property type="evidence" value="ECO:0007669"/>
    <property type="project" value="UniProtKB-KW"/>
</dbReference>
<feature type="compositionally biased region" description="Polar residues" evidence="3">
    <location>
        <begin position="509"/>
        <end position="518"/>
    </location>
</feature>
<dbReference type="Gene3D" id="4.10.1000.10">
    <property type="entry name" value="Zinc finger, CCCH-type"/>
    <property type="match status" value="1"/>
</dbReference>
<organism evidence="5 6">
    <name type="scientific">Hypholoma sublateritium (strain FD-334 SS-4)</name>
    <dbReference type="NCBI Taxonomy" id="945553"/>
    <lineage>
        <taxon>Eukaryota</taxon>
        <taxon>Fungi</taxon>
        <taxon>Dikarya</taxon>
        <taxon>Basidiomycota</taxon>
        <taxon>Agaricomycotina</taxon>
        <taxon>Agaricomycetes</taxon>
        <taxon>Agaricomycetidae</taxon>
        <taxon>Agaricales</taxon>
        <taxon>Agaricineae</taxon>
        <taxon>Strophariaceae</taxon>
        <taxon>Hypholoma</taxon>
    </lineage>
</organism>
<dbReference type="GO" id="GO:0010468">
    <property type="term" value="P:regulation of gene expression"/>
    <property type="evidence" value="ECO:0007669"/>
    <property type="project" value="UniProtKB-ARBA"/>
</dbReference>
<feature type="region of interest" description="Disordered" evidence="3">
    <location>
        <begin position="218"/>
        <end position="332"/>
    </location>
</feature>
<proteinExistence type="predicted"/>
<protein>
    <recommendedName>
        <fullName evidence="4">C3H1-type domain-containing protein</fullName>
    </recommendedName>
</protein>
<feature type="region of interest" description="Disordered" evidence="3">
    <location>
        <begin position="94"/>
        <end position="113"/>
    </location>
</feature>
<dbReference type="PROSITE" id="PS50103">
    <property type="entry name" value="ZF_C3H1"/>
    <property type="match status" value="2"/>
</dbReference>
<feature type="zinc finger region" description="C3H1-type" evidence="2">
    <location>
        <begin position="166"/>
        <end position="190"/>
    </location>
</feature>
<dbReference type="SMART" id="SM00356">
    <property type="entry name" value="ZnF_C3H1"/>
    <property type="match status" value="2"/>
</dbReference>
<evidence type="ECO:0000256" key="2">
    <source>
        <dbReference type="PROSITE-ProRule" id="PRU00723"/>
    </source>
</evidence>
<evidence type="ECO:0000259" key="4">
    <source>
        <dbReference type="PROSITE" id="PS50103"/>
    </source>
</evidence>
<dbReference type="InterPro" id="IPR000571">
    <property type="entry name" value="Znf_CCCH"/>
</dbReference>
<dbReference type="SUPFAM" id="SSF48403">
    <property type="entry name" value="Ankyrin repeat"/>
    <property type="match status" value="1"/>
</dbReference>
<dbReference type="Proteomes" id="UP000054270">
    <property type="component" value="Unassembled WGS sequence"/>
</dbReference>
<keyword evidence="2" id="KW-0479">Metal-binding</keyword>
<evidence type="ECO:0000256" key="1">
    <source>
        <dbReference type="PROSITE-ProRule" id="PRU00023"/>
    </source>
</evidence>
<dbReference type="OrthoDB" id="20872at2759"/>
<keyword evidence="2" id="KW-0863">Zinc-finger</keyword>
<feature type="repeat" description="ANK" evidence="1">
    <location>
        <begin position="35"/>
        <end position="67"/>
    </location>
</feature>
<evidence type="ECO:0000256" key="3">
    <source>
        <dbReference type="SAM" id="MobiDB-lite"/>
    </source>
</evidence>
<dbReference type="PROSITE" id="PS50297">
    <property type="entry name" value="ANK_REP_REGION"/>
    <property type="match status" value="1"/>
</dbReference>
<dbReference type="EMBL" id="KN817530">
    <property type="protein sequence ID" value="KJA25813.1"/>
    <property type="molecule type" value="Genomic_DNA"/>
</dbReference>
<feature type="zinc finger region" description="C3H1-type" evidence="2">
    <location>
        <begin position="391"/>
        <end position="418"/>
    </location>
</feature>
<dbReference type="AlphaFoldDB" id="A0A0D2MPF8"/>
<keyword evidence="2" id="KW-0862">Zinc</keyword>
<dbReference type="PROSITE" id="PS50088">
    <property type="entry name" value="ANK_REPEAT"/>
    <property type="match status" value="1"/>
</dbReference>
<dbReference type="InterPro" id="IPR002110">
    <property type="entry name" value="Ankyrin_rpt"/>
</dbReference>
<accession>A0A0D2MPF8</accession>
<feature type="compositionally biased region" description="Pro residues" evidence="3">
    <location>
        <begin position="424"/>
        <end position="439"/>
    </location>
</feature>